<dbReference type="AlphaFoldDB" id="A0A811U1E9"/>
<dbReference type="Proteomes" id="UP000606786">
    <property type="component" value="Unassembled WGS sequence"/>
</dbReference>
<gene>
    <name evidence="2" type="ORF">CCAP1982_LOCUS1060</name>
</gene>
<comment type="caution">
    <text evidence="2">The sequence shown here is derived from an EMBL/GenBank/DDBJ whole genome shotgun (WGS) entry which is preliminary data.</text>
</comment>
<proteinExistence type="predicted"/>
<keyword evidence="3" id="KW-1185">Reference proteome</keyword>
<reference evidence="2" key="1">
    <citation type="submission" date="2020-11" db="EMBL/GenBank/DDBJ databases">
        <authorList>
            <person name="Whitehead M."/>
        </authorList>
    </citation>
    <scope>NUCLEOTIDE SEQUENCE</scope>
    <source>
        <strain evidence="2">EGII</strain>
    </source>
</reference>
<organism evidence="2 3">
    <name type="scientific">Ceratitis capitata</name>
    <name type="common">Mediterranean fruit fly</name>
    <name type="synonym">Tephritis capitata</name>
    <dbReference type="NCBI Taxonomy" id="7213"/>
    <lineage>
        <taxon>Eukaryota</taxon>
        <taxon>Metazoa</taxon>
        <taxon>Ecdysozoa</taxon>
        <taxon>Arthropoda</taxon>
        <taxon>Hexapoda</taxon>
        <taxon>Insecta</taxon>
        <taxon>Pterygota</taxon>
        <taxon>Neoptera</taxon>
        <taxon>Endopterygota</taxon>
        <taxon>Diptera</taxon>
        <taxon>Brachycera</taxon>
        <taxon>Muscomorpha</taxon>
        <taxon>Tephritoidea</taxon>
        <taxon>Tephritidae</taxon>
        <taxon>Ceratitis</taxon>
        <taxon>Ceratitis</taxon>
    </lineage>
</organism>
<evidence type="ECO:0000256" key="1">
    <source>
        <dbReference type="SAM" id="SignalP"/>
    </source>
</evidence>
<protein>
    <submittedName>
        <fullName evidence="2">(Mediterranean fruit fly) hypothetical protein</fullName>
    </submittedName>
</protein>
<name>A0A811U1E9_CERCA</name>
<evidence type="ECO:0000313" key="2">
    <source>
        <dbReference type="EMBL" id="CAD6992188.1"/>
    </source>
</evidence>
<feature type="chain" id="PRO_5032313657" evidence="1">
    <location>
        <begin position="26"/>
        <end position="147"/>
    </location>
</feature>
<evidence type="ECO:0000313" key="3">
    <source>
        <dbReference type="Proteomes" id="UP000606786"/>
    </source>
</evidence>
<keyword evidence="1" id="KW-0732">Signal</keyword>
<feature type="signal peptide" evidence="1">
    <location>
        <begin position="1"/>
        <end position="25"/>
    </location>
</feature>
<accession>A0A811U1E9</accession>
<sequence length="147" mass="16401">MDENAAVAVSLVVVAILSSLSSTNAATQKANPAKFVDKTLSFDSKFRTKNAQQKFNRIPSDRENWATGQKGRIRYTDTKIFSNAQGGKSRKQVARTTDTFTKASPKKNCRHFGTEQTYLFSEFSFCTSQCNKITENHCRLSDLTLSS</sequence>
<dbReference type="EMBL" id="CAJHJT010000001">
    <property type="protein sequence ID" value="CAD6992188.1"/>
    <property type="molecule type" value="Genomic_DNA"/>
</dbReference>